<dbReference type="SUPFAM" id="SSF109604">
    <property type="entry name" value="HD-domain/PDEase-like"/>
    <property type="match status" value="1"/>
</dbReference>
<evidence type="ECO:0000259" key="9">
    <source>
        <dbReference type="PROSITE" id="PS51845"/>
    </source>
</evidence>
<dbReference type="EMBL" id="BEGY01000081">
    <property type="protein sequence ID" value="GAX82496.1"/>
    <property type="molecule type" value="Genomic_DNA"/>
</dbReference>
<reference evidence="10 11" key="1">
    <citation type="submission" date="2017-08" db="EMBL/GenBank/DDBJ databases">
        <title>Acidophilic green algal genome provides insights into adaptation to an acidic environment.</title>
        <authorList>
            <person name="Hirooka S."/>
            <person name="Hirose Y."/>
            <person name="Kanesaki Y."/>
            <person name="Higuchi S."/>
            <person name="Fujiwara T."/>
            <person name="Onuma R."/>
            <person name="Era A."/>
            <person name="Ohbayashi R."/>
            <person name="Uzuka A."/>
            <person name="Nozaki H."/>
            <person name="Yoshikawa H."/>
            <person name="Miyagishima S.Y."/>
        </authorList>
    </citation>
    <scope>NUCLEOTIDE SEQUENCE [LARGE SCALE GENOMIC DNA]</scope>
    <source>
        <strain evidence="10 11">NIES-2499</strain>
    </source>
</reference>
<dbReference type="InterPro" id="IPR003018">
    <property type="entry name" value="GAF"/>
</dbReference>
<dbReference type="STRING" id="1157962.A0A250XHK4"/>
<gene>
    <name evidence="10" type="ORF">CEUSTIGMA_g9923.t1</name>
</gene>
<evidence type="ECO:0000256" key="8">
    <source>
        <dbReference type="SAM" id="MobiDB-lite"/>
    </source>
</evidence>
<feature type="binding site" evidence="6">
    <location>
        <position position="847"/>
    </location>
    <ligand>
        <name>Zn(2+)</name>
        <dbReference type="ChEBI" id="CHEBI:29105"/>
        <label>2</label>
    </ligand>
</feature>
<dbReference type="InterPro" id="IPR029016">
    <property type="entry name" value="GAF-like_dom_sf"/>
</dbReference>
<dbReference type="OrthoDB" id="68317at2759"/>
<dbReference type="InterPro" id="IPR002073">
    <property type="entry name" value="PDEase_catalytic_dom"/>
</dbReference>
<evidence type="ECO:0000313" key="11">
    <source>
        <dbReference type="Proteomes" id="UP000232323"/>
    </source>
</evidence>
<comment type="similarity">
    <text evidence="7">Belongs to the cyclic nucleotide phosphodiesterase family.</text>
</comment>
<dbReference type="CDD" id="cd00077">
    <property type="entry name" value="HDc"/>
    <property type="match status" value="1"/>
</dbReference>
<dbReference type="SMART" id="SM00471">
    <property type="entry name" value="HDc"/>
    <property type="match status" value="1"/>
</dbReference>
<dbReference type="Proteomes" id="UP000232323">
    <property type="component" value="Unassembled WGS sequence"/>
</dbReference>
<evidence type="ECO:0000256" key="5">
    <source>
        <dbReference type="PIRSR" id="PIRSR623088-1"/>
    </source>
</evidence>
<keyword evidence="1" id="KW-0140">cGMP</keyword>
<dbReference type="GO" id="GO:0046872">
    <property type="term" value="F:metal ion binding"/>
    <property type="evidence" value="ECO:0007669"/>
    <property type="project" value="UniProtKB-KW"/>
</dbReference>
<feature type="binding site" evidence="6">
    <location>
        <position position="846"/>
    </location>
    <ligand>
        <name>Zn(2+)</name>
        <dbReference type="ChEBI" id="CHEBI:29105"/>
        <label>1</label>
    </ligand>
</feature>
<comment type="caution">
    <text evidence="10">The sequence shown here is derived from an EMBL/GenBank/DDBJ whole genome shotgun (WGS) entry which is preliminary data.</text>
</comment>
<keyword evidence="2 6" id="KW-0479">Metal-binding</keyword>
<dbReference type="AlphaFoldDB" id="A0A250XHK4"/>
<dbReference type="Pfam" id="PF00233">
    <property type="entry name" value="PDEase_I"/>
    <property type="match status" value="1"/>
</dbReference>
<feature type="domain" description="PDEase" evidence="9">
    <location>
        <begin position="725"/>
        <end position="1051"/>
    </location>
</feature>
<dbReference type="PROSITE" id="PS00126">
    <property type="entry name" value="PDEASE_I_1"/>
    <property type="match status" value="1"/>
</dbReference>
<accession>A0A250XHK4</accession>
<dbReference type="GO" id="GO:0004114">
    <property type="term" value="F:3',5'-cyclic-nucleotide phosphodiesterase activity"/>
    <property type="evidence" value="ECO:0007669"/>
    <property type="project" value="InterPro"/>
</dbReference>
<dbReference type="SMART" id="SM00065">
    <property type="entry name" value="GAF"/>
    <property type="match status" value="2"/>
</dbReference>
<feature type="binding site" evidence="6">
    <location>
        <position position="847"/>
    </location>
    <ligand>
        <name>Zn(2+)</name>
        <dbReference type="ChEBI" id="CHEBI:29105"/>
        <label>1</label>
    </ligand>
</feature>
<keyword evidence="11" id="KW-1185">Reference proteome</keyword>
<dbReference type="PROSITE" id="PS51845">
    <property type="entry name" value="PDEASE_I_2"/>
    <property type="match status" value="1"/>
</dbReference>
<evidence type="ECO:0000256" key="4">
    <source>
        <dbReference type="ARBA" id="ARBA00023170"/>
    </source>
</evidence>
<keyword evidence="4" id="KW-0675">Receptor</keyword>
<name>A0A250XHK4_9CHLO</name>
<dbReference type="InterPro" id="IPR003607">
    <property type="entry name" value="HD/PDEase_dom"/>
</dbReference>
<feature type="compositionally biased region" description="Polar residues" evidence="8">
    <location>
        <begin position="577"/>
        <end position="590"/>
    </location>
</feature>
<feature type="active site" description="Proton donor" evidence="5">
    <location>
        <position position="806"/>
    </location>
</feature>
<dbReference type="InterPro" id="IPR036971">
    <property type="entry name" value="PDEase_catalytic_dom_sf"/>
</dbReference>
<sequence length="1068" mass="117580">MSDSNHRLYAKSYIPGFELTLSTLTREELEQELSSLIKAVHVINHLAVSLDIEEAMKSVRMVVLELLDCERVTLFLVFERQKELRARLRGGQIIRVEFGVGIAGKVAVTGETMNVTDVYQNPLFNPTIDKLTGFQTKSLLCCSVRDMSGKNVAVLQAVNKMGGAIFTSADERNLALFSAHLGNSLAKAKMHEQAQREKDRLSSLFNYFKLLSAASDLGELLDISVDALQEVLNAEEALVFIVDTPRGEIWTQCEVSGQEELMSVRVKVGEGLVGGCGLGHSKPINIPSYVPGQDSLISNLLDPVLRRGLPSQCVLVQPVHANDKSGKVIAVILVLNKRGKAKEDLFFENHFTEADADALSLFALEVGDALTARSLECAYASALSVVSHEGNGVAGGMNDVRCNSMAAAAVASTGGLDVLHGSGSGPQDTLPYISHQDSLLTEQSARLRSQLMGMYFKGSSDSPPRSLASSGTFRAGGFNRRTHHVGMLGSGRLSVGALADNDDDIGTSQTIDSADIGPRFSRLSRRSFERQPSSVLARLPDDASSEDTVKGTGNSVASARNKLLQRHSSCRHRSESFDNQDLQRSYYQASDEQEVRSDSMDYQRLQVTRGETFRDPETEEENKLTGQDGAEMAQRKLTEECGEQSIRQSLLSCQPSKTFCITLEGIEESLISSPISSEQGNAVSPSGAGSEGAVLGREGSLHLFLGRSGASSFVESPVLSSPSLDAKRRSGRASFIRASSSVCFFGREKLHSWDYDFTQVSTEDMNKICYDLFVTSGLLDHFKLDVHVFGNFLSAVSALYRSVPYHNFNHVCHVLHTTWMILQTDTAKSILSMEDQLALLLAALCHDLDHDGHSNSYHVHVQTELARLYNDSSVMENHHCALMFEILRRKDCALLDDLDKDVRKRLRKTIISAILCTDMSNHFNMTQDFRKHDAAFDSESESDRQILIKAILHAADIGNAIRPFEVNDAMSKRVHKEFEVLAEEEKRLGIPVTFAIESKNPLMCAQMEVNFLDYVVQPLWEQLVQVIPELRPQLEMIAINREKYVKLASEAAVAAPAPFLEKNADQSA</sequence>
<dbReference type="InterPro" id="IPR023088">
    <property type="entry name" value="PDEase"/>
</dbReference>
<dbReference type="SUPFAM" id="SSF55781">
    <property type="entry name" value="GAF domain-like"/>
    <property type="match status" value="2"/>
</dbReference>
<proteinExistence type="inferred from homology"/>
<comment type="cofactor">
    <cofactor evidence="7">
        <name>a divalent metal cation</name>
        <dbReference type="ChEBI" id="CHEBI:60240"/>
    </cofactor>
    <text evidence="7">Binds 2 divalent metal cations per subunit. Site 1 may preferentially bind zinc ions, while site 2 has a preference for magnesium and/or manganese ions.</text>
</comment>
<evidence type="ECO:0000256" key="2">
    <source>
        <dbReference type="ARBA" id="ARBA00022723"/>
    </source>
</evidence>
<dbReference type="InterPro" id="IPR023174">
    <property type="entry name" value="PDEase_CS"/>
</dbReference>
<dbReference type="GO" id="GO:0007165">
    <property type="term" value="P:signal transduction"/>
    <property type="evidence" value="ECO:0007669"/>
    <property type="project" value="InterPro"/>
</dbReference>
<dbReference type="Gene3D" id="3.30.450.40">
    <property type="match status" value="2"/>
</dbReference>
<evidence type="ECO:0000256" key="6">
    <source>
        <dbReference type="PIRSR" id="PIRSR623088-3"/>
    </source>
</evidence>
<dbReference type="Gene3D" id="1.10.1300.10">
    <property type="entry name" value="3'5'-cyclic nucleotide phosphodiesterase, catalytic domain"/>
    <property type="match status" value="1"/>
</dbReference>
<feature type="region of interest" description="Disordered" evidence="8">
    <location>
        <begin position="611"/>
        <end position="630"/>
    </location>
</feature>
<dbReference type="Pfam" id="PF01590">
    <property type="entry name" value="GAF"/>
    <property type="match status" value="2"/>
</dbReference>
<evidence type="ECO:0000256" key="3">
    <source>
        <dbReference type="ARBA" id="ARBA00022801"/>
    </source>
</evidence>
<organism evidence="10 11">
    <name type="scientific">Chlamydomonas eustigma</name>
    <dbReference type="NCBI Taxonomy" id="1157962"/>
    <lineage>
        <taxon>Eukaryota</taxon>
        <taxon>Viridiplantae</taxon>
        <taxon>Chlorophyta</taxon>
        <taxon>core chlorophytes</taxon>
        <taxon>Chlorophyceae</taxon>
        <taxon>CS clade</taxon>
        <taxon>Chlamydomonadales</taxon>
        <taxon>Chlamydomonadaceae</taxon>
        <taxon>Chlamydomonas</taxon>
    </lineage>
</organism>
<feature type="binding site" evidence="6">
    <location>
        <position position="810"/>
    </location>
    <ligand>
        <name>Zn(2+)</name>
        <dbReference type="ChEBI" id="CHEBI:29105"/>
        <label>1</label>
    </ligand>
</feature>
<dbReference type="PRINTS" id="PR00387">
    <property type="entry name" value="PDIESTERASE1"/>
</dbReference>
<feature type="region of interest" description="Disordered" evidence="8">
    <location>
        <begin position="523"/>
        <end position="599"/>
    </location>
</feature>
<evidence type="ECO:0000313" key="10">
    <source>
        <dbReference type="EMBL" id="GAX82496.1"/>
    </source>
</evidence>
<feature type="binding site" evidence="6">
    <location>
        <position position="956"/>
    </location>
    <ligand>
        <name>Zn(2+)</name>
        <dbReference type="ChEBI" id="CHEBI:29105"/>
        <label>1</label>
    </ligand>
</feature>
<dbReference type="EC" id="3.1.4.-" evidence="7"/>
<evidence type="ECO:0000256" key="1">
    <source>
        <dbReference type="ARBA" id="ARBA00022535"/>
    </source>
</evidence>
<keyword evidence="3 7" id="KW-0378">Hydrolase</keyword>
<evidence type="ECO:0000256" key="7">
    <source>
        <dbReference type="RuleBase" id="RU363067"/>
    </source>
</evidence>
<dbReference type="PANTHER" id="PTHR11347">
    <property type="entry name" value="CYCLIC NUCLEOTIDE PHOSPHODIESTERASE"/>
    <property type="match status" value="1"/>
</dbReference>
<protein>
    <recommendedName>
        <fullName evidence="7">Phosphodiesterase</fullName>
        <ecNumber evidence="7">3.1.4.-</ecNumber>
    </recommendedName>
</protein>